<keyword evidence="1" id="KW-1133">Transmembrane helix</keyword>
<accession>A0A1Y6K6C1</accession>
<dbReference type="OrthoDB" id="9787662at2"/>
<feature type="transmembrane region" description="Helical" evidence="1">
    <location>
        <begin position="276"/>
        <end position="297"/>
    </location>
</feature>
<name>A0A1Y6K6C1_9CHLR</name>
<dbReference type="PANTHER" id="PTHR43861:SF6">
    <property type="entry name" value="METHYLTRANSFERASE TYPE 11"/>
    <property type="match status" value="1"/>
</dbReference>
<evidence type="ECO:0000256" key="1">
    <source>
        <dbReference type="SAM" id="Phobius"/>
    </source>
</evidence>
<dbReference type="PANTHER" id="PTHR43861">
    <property type="entry name" value="TRANS-ACONITATE 2-METHYLTRANSFERASE-RELATED"/>
    <property type="match status" value="1"/>
</dbReference>
<keyword evidence="1" id="KW-0812">Transmembrane</keyword>
<dbReference type="KEGG" id="abat:CFX1CAM_2166"/>
<dbReference type="AlphaFoldDB" id="A0A1Y6K6C1"/>
<keyword evidence="1" id="KW-0472">Membrane</keyword>
<dbReference type="Gene3D" id="3.40.50.150">
    <property type="entry name" value="Vaccinia Virus protein VP39"/>
    <property type="match status" value="1"/>
</dbReference>
<dbReference type="Pfam" id="PF13489">
    <property type="entry name" value="Methyltransf_23"/>
    <property type="match status" value="1"/>
</dbReference>
<proteinExistence type="predicted"/>
<organism evidence="2 3">
    <name type="scientific">Candidatus Brevifilum fermentans</name>
    <dbReference type="NCBI Taxonomy" id="1986204"/>
    <lineage>
        <taxon>Bacteria</taxon>
        <taxon>Bacillati</taxon>
        <taxon>Chloroflexota</taxon>
        <taxon>Anaerolineae</taxon>
        <taxon>Anaerolineales</taxon>
        <taxon>Anaerolineaceae</taxon>
        <taxon>Candidatus Brevifilum</taxon>
    </lineage>
</organism>
<dbReference type="RefSeq" id="WP_087863022.1">
    <property type="nucleotide sequence ID" value="NZ_LT859958.1"/>
</dbReference>
<dbReference type="SUPFAM" id="SSF53335">
    <property type="entry name" value="S-adenosyl-L-methionine-dependent methyltransferases"/>
    <property type="match status" value="1"/>
</dbReference>
<dbReference type="InterPro" id="IPR029063">
    <property type="entry name" value="SAM-dependent_MTases_sf"/>
</dbReference>
<dbReference type="EMBL" id="LT859958">
    <property type="protein sequence ID" value="SMX55231.1"/>
    <property type="molecule type" value="Genomic_DNA"/>
</dbReference>
<protein>
    <submittedName>
        <fullName evidence="2">Putative Methyltransferase type 11</fullName>
    </submittedName>
</protein>
<keyword evidence="2" id="KW-0808">Transferase</keyword>
<dbReference type="Proteomes" id="UP000195514">
    <property type="component" value="Chromosome I"/>
</dbReference>
<keyword evidence="3" id="KW-1185">Reference proteome</keyword>
<gene>
    <name evidence="2" type="ORF">CFX1CAM_2166</name>
</gene>
<evidence type="ECO:0000313" key="3">
    <source>
        <dbReference type="Proteomes" id="UP000195514"/>
    </source>
</evidence>
<evidence type="ECO:0000313" key="2">
    <source>
        <dbReference type="EMBL" id="SMX55231.1"/>
    </source>
</evidence>
<reference evidence="3" key="1">
    <citation type="submission" date="2017-05" db="EMBL/GenBank/DDBJ databases">
        <authorList>
            <person name="Kirkegaard R."/>
            <person name="Mcilroy J S."/>
        </authorList>
    </citation>
    <scope>NUCLEOTIDE SEQUENCE [LARGE SCALE GENOMIC DNA]</scope>
</reference>
<dbReference type="GO" id="GO:0008168">
    <property type="term" value="F:methyltransferase activity"/>
    <property type="evidence" value="ECO:0007669"/>
    <property type="project" value="UniProtKB-KW"/>
</dbReference>
<dbReference type="CDD" id="cd02440">
    <property type="entry name" value="AdoMet_MTases"/>
    <property type="match status" value="1"/>
</dbReference>
<keyword evidence="2" id="KW-0489">Methyltransferase</keyword>
<dbReference type="GO" id="GO:0032259">
    <property type="term" value="P:methylation"/>
    <property type="evidence" value="ECO:0007669"/>
    <property type="project" value="UniProtKB-KW"/>
</dbReference>
<sequence>MNTIKSNAHMRCENCDHDQFSLLFSGSDKLLGIAGNFDVLECQNCGLYLIDPKLNSQQMEKYYPDEYICYLEAIEDERNPLTRFNRYLGQRKRSLQVARRVKNPGKILDIGCATGIFLNEMQKRGWECQGVEPDQTAVDYARRRFGLDVYCGVVEDANLPAESFDVVTLWDVLEHVYDLNSTMAEIKRVLKPGGVIIAILPNANAFERYWFKEYWVGWEVPRHYRTFTPKTITDFLAKFGFEDIEIFSFTGRHGAFMLSIQFWLNSTDMAEWKKKTIMTVLGSFIVRMLTLPIFMLFEMFNRSTEMSFAARKPAFVEK</sequence>